<dbReference type="Pfam" id="PF24698">
    <property type="entry name" value="DUF7662"/>
    <property type="match status" value="1"/>
</dbReference>
<evidence type="ECO:0000313" key="3">
    <source>
        <dbReference type="Proteomes" id="UP000597444"/>
    </source>
</evidence>
<dbReference type="Pfam" id="PF14088">
    <property type="entry name" value="DUF4268"/>
    <property type="match status" value="1"/>
</dbReference>
<sequence>MNLTVDHCQATVATLPHSEDIFKALELLEKAYAVVVVDDKKPIGILTDYDMAHFFRDVTGGLVQVEDIEITLRNYIEAVLPEGEQRNIALSHEFGPKSKFDRLSFGDSIRLVTNEKNWPLFEPYLAPKDLFMNMMDQIRVIRNQLAHFKMRLNPIQRHDLEQVRYWISIRPKVIHDVPQAHPSNGQGLHAFLKQVEDSKKSDIQVSFQDMEGLLQSSLPSTAYAHESWWSNDYLNDPQSLAWLEVGWQVRDVDISSRHVTFRRTNTVLWQLFFADLLERLKKARPGITNVEKIPPEYHWSFSGGRSGFHFGWVLLRSHDLRVELYIDAKESKKLFDKLAEQKFAIENELNMALNWDRLDTRKACRVSITHPAKVTDPPDELEGVKEWAVETMLKFVDVFQPRIKGL</sequence>
<reference evidence="2" key="1">
    <citation type="submission" date="2020-10" db="EMBL/GenBank/DDBJ databases">
        <title>Taxonomic study of unclassified bacteria belonging to the class Ktedonobacteria.</title>
        <authorList>
            <person name="Yabe S."/>
            <person name="Wang C.M."/>
            <person name="Zheng Y."/>
            <person name="Sakai Y."/>
            <person name="Cavaletti L."/>
            <person name="Monciardini P."/>
            <person name="Donadio S."/>
        </authorList>
    </citation>
    <scope>NUCLEOTIDE SEQUENCE</scope>
    <source>
        <strain evidence="2">ID150040</strain>
    </source>
</reference>
<dbReference type="SMART" id="SM00116">
    <property type="entry name" value="CBS"/>
    <property type="match status" value="1"/>
</dbReference>
<dbReference type="EMBL" id="BNJK01000001">
    <property type="protein sequence ID" value="GHO90317.1"/>
    <property type="molecule type" value="Genomic_DNA"/>
</dbReference>
<gene>
    <name evidence="2" type="ORF">KSF_003650</name>
</gene>
<proteinExistence type="predicted"/>
<dbReference type="Proteomes" id="UP000597444">
    <property type="component" value="Unassembled WGS sequence"/>
</dbReference>
<accession>A0A8J3N0I7</accession>
<comment type="caution">
    <text evidence="2">The sequence shown here is derived from an EMBL/GenBank/DDBJ whole genome shotgun (WGS) entry which is preliminary data.</text>
</comment>
<name>A0A8J3N0I7_9CHLR</name>
<keyword evidence="3" id="KW-1185">Reference proteome</keyword>
<dbReference type="Pfam" id="PF00571">
    <property type="entry name" value="CBS"/>
    <property type="match status" value="1"/>
</dbReference>
<organism evidence="2 3">
    <name type="scientific">Reticulibacter mediterranei</name>
    <dbReference type="NCBI Taxonomy" id="2778369"/>
    <lineage>
        <taxon>Bacteria</taxon>
        <taxon>Bacillati</taxon>
        <taxon>Chloroflexota</taxon>
        <taxon>Ktedonobacteria</taxon>
        <taxon>Ktedonobacterales</taxon>
        <taxon>Reticulibacteraceae</taxon>
        <taxon>Reticulibacter</taxon>
    </lineage>
</organism>
<feature type="domain" description="CBS" evidence="1">
    <location>
        <begin position="11"/>
        <end position="56"/>
    </location>
</feature>
<dbReference type="RefSeq" id="WP_220201287.1">
    <property type="nucleotide sequence ID" value="NZ_BNJK01000001.1"/>
</dbReference>
<dbReference type="AlphaFoldDB" id="A0A8J3N0I7"/>
<dbReference type="InterPro" id="IPR025364">
    <property type="entry name" value="DUF4268"/>
</dbReference>
<dbReference type="InterPro" id="IPR056079">
    <property type="entry name" value="DUF7662"/>
</dbReference>
<evidence type="ECO:0000259" key="1">
    <source>
        <dbReference type="SMART" id="SM00116"/>
    </source>
</evidence>
<evidence type="ECO:0000313" key="2">
    <source>
        <dbReference type="EMBL" id="GHO90317.1"/>
    </source>
</evidence>
<protein>
    <recommendedName>
        <fullName evidence="1">CBS domain-containing protein</fullName>
    </recommendedName>
</protein>
<dbReference type="InterPro" id="IPR000644">
    <property type="entry name" value="CBS_dom"/>
</dbReference>